<dbReference type="Gene3D" id="3.10.20.440">
    <property type="entry name" value="2Fe-2S iron-sulphur cluster binding domain, sarcosine oxidase, alpha subunit, N-terminal domain"/>
    <property type="match status" value="1"/>
</dbReference>
<dbReference type="SUPFAM" id="SSF54292">
    <property type="entry name" value="2Fe-2S ferredoxin-like"/>
    <property type="match status" value="1"/>
</dbReference>
<dbReference type="InterPro" id="IPR036010">
    <property type="entry name" value="2Fe-2S_ferredoxin-like_sf"/>
</dbReference>
<protein>
    <submittedName>
        <fullName evidence="2">(2Fe-2S)-binding protein</fullName>
    </submittedName>
</protein>
<sequence>MAKSISLRVNGRTVRIVQPGHLTVAAVLARSGLDHLHRSVELAPRAPVCGMGSCFECRVTIDGRPYQRACQVLATHGMEIESDV</sequence>
<evidence type="ECO:0000313" key="3">
    <source>
        <dbReference type="Proteomes" id="UP001595791"/>
    </source>
</evidence>
<dbReference type="RefSeq" id="WP_378166642.1">
    <property type="nucleotide sequence ID" value="NZ_JBHSBU010000001.1"/>
</dbReference>
<evidence type="ECO:0000256" key="1">
    <source>
        <dbReference type="ARBA" id="ARBA00023002"/>
    </source>
</evidence>
<dbReference type="Pfam" id="PF13510">
    <property type="entry name" value="Fer2_4"/>
    <property type="match status" value="1"/>
</dbReference>
<organism evidence="2 3">
    <name type="scientific">Chitinimonas lacunae</name>
    <dbReference type="NCBI Taxonomy" id="1963018"/>
    <lineage>
        <taxon>Bacteria</taxon>
        <taxon>Pseudomonadati</taxon>
        <taxon>Pseudomonadota</taxon>
        <taxon>Betaproteobacteria</taxon>
        <taxon>Neisseriales</taxon>
        <taxon>Chitinibacteraceae</taxon>
        <taxon>Chitinimonas</taxon>
    </lineage>
</organism>
<accession>A0ABV8MTP2</accession>
<dbReference type="Proteomes" id="UP001595791">
    <property type="component" value="Unassembled WGS sequence"/>
</dbReference>
<name>A0ABV8MTP2_9NEIS</name>
<comment type="caution">
    <text evidence="2">The sequence shown here is derived from an EMBL/GenBank/DDBJ whole genome shotgun (WGS) entry which is preliminary data.</text>
</comment>
<dbReference type="EMBL" id="JBHSBU010000001">
    <property type="protein sequence ID" value="MFC4161094.1"/>
    <property type="molecule type" value="Genomic_DNA"/>
</dbReference>
<gene>
    <name evidence="2" type="ORF">ACFOW7_17290</name>
</gene>
<keyword evidence="1" id="KW-0560">Oxidoreductase</keyword>
<evidence type="ECO:0000313" key="2">
    <source>
        <dbReference type="EMBL" id="MFC4161094.1"/>
    </source>
</evidence>
<dbReference type="InterPro" id="IPR042204">
    <property type="entry name" value="2Fe-2S-bd_N"/>
</dbReference>
<reference evidence="3" key="1">
    <citation type="journal article" date="2019" name="Int. J. Syst. Evol. Microbiol.">
        <title>The Global Catalogue of Microorganisms (GCM) 10K type strain sequencing project: providing services to taxonomists for standard genome sequencing and annotation.</title>
        <authorList>
            <consortium name="The Broad Institute Genomics Platform"/>
            <consortium name="The Broad Institute Genome Sequencing Center for Infectious Disease"/>
            <person name="Wu L."/>
            <person name="Ma J."/>
        </authorList>
    </citation>
    <scope>NUCLEOTIDE SEQUENCE [LARGE SCALE GENOMIC DNA]</scope>
    <source>
        <strain evidence="3">LMG 29894</strain>
    </source>
</reference>
<proteinExistence type="predicted"/>
<keyword evidence="3" id="KW-1185">Reference proteome</keyword>